<dbReference type="SMART" id="SM00422">
    <property type="entry name" value="HTH_MERR"/>
    <property type="match status" value="1"/>
</dbReference>
<dbReference type="InterPro" id="IPR000551">
    <property type="entry name" value="MerR-type_HTH_dom"/>
</dbReference>
<gene>
    <name evidence="4" type="ORF">GTW58_01220</name>
</gene>
<dbReference type="InterPro" id="IPR047057">
    <property type="entry name" value="MerR_fam"/>
</dbReference>
<dbReference type="InterPro" id="IPR009061">
    <property type="entry name" value="DNA-bd_dom_put_sf"/>
</dbReference>
<dbReference type="Proteomes" id="UP000521379">
    <property type="component" value="Unassembled WGS sequence"/>
</dbReference>
<accession>A0A846TTJ2</accession>
<reference evidence="4 5" key="1">
    <citation type="submission" date="2020-02" db="EMBL/GenBank/DDBJ databases">
        <authorList>
            <person name="Sun Q."/>
        </authorList>
    </citation>
    <scope>NUCLEOTIDE SEQUENCE [LARGE SCALE GENOMIC DNA]</scope>
    <source>
        <strain evidence="4 5">YIM 13062</strain>
    </source>
</reference>
<feature type="region of interest" description="Disordered" evidence="2">
    <location>
        <begin position="97"/>
        <end position="119"/>
    </location>
</feature>
<protein>
    <submittedName>
        <fullName evidence="4">MerR family transcriptional regulator</fullName>
    </submittedName>
</protein>
<evidence type="ECO:0000259" key="3">
    <source>
        <dbReference type="PROSITE" id="PS50937"/>
    </source>
</evidence>
<dbReference type="PRINTS" id="PR00040">
    <property type="entry name" value="HTHMERR"/>
</dbReference>
<sequence length="221" mass="24386">MKISALSAQTGVPVATLKFYLRKGLLQPGRQLSRTQADYDHTHVDRVRLVRALTEVGELKLDAVQRVLETLENPQIERLGLLGSAQRALENADVATMAPGHEPPAAESTDGPDSQEPSRARRWLSEREWTINPQDPLIDQLDEAWDACDQADLGVDASRLHVYADAAEKIARVDINSLPADPARAVHQVILGTLLVDPVLKILRRLAQQHLSITARQPPTD</sequence>
<dbReference type="AlphaFoldDB" id="A0A846TTJ2"/>
<dbReference type="Gene3D" id="1.10.1660.10">
    <property type="match status" value="1"/>
</dbReference>
<dbReference type="GO" id="GO:0003677">
    <property type="term" value="F:DNA binding"/>
    <property type="evidence" value="ECO:0007669"/>
    <property type="project" value="UniProtKB-KW"/>
</dbReference>
<dbReference type="SUPFAM" id="SSF46955">
    <property type="entry name" value="Putative DNA-binding domain"/>
    <property type="match status" value="1"/>
</dbReference>
<keyword evidence="1" id="KW-0238">DNA-binding</keyword>
<evidence type="ECO:0000256" key="1">
    <source>
        <dbReference type="ARBA" id="ARBA00023125"/>
    </source>
</evidence>
<proteinExistence type="predicted"/>
<keyword evidence="5" id="KW-1185">Reference proteome</keyword>
<dbReference type="GO" id="GO:0003700">
    <property type="term" value="F:DNA-binding transcription factor activity"/>
    <property type="evidence" value="ECO:0007669"/>
    <property type="project" value="InterPro"/>
</dbReference>
<dbReference type="PROSITE" id="PS50937">
    <property type="entry name" value="HTH_MERR_2"/>
    <property type="match status" value="1"/>
</dbReference>
<organism evidence="4 5">
    <name type="scientific">Kocuria subflava</name>
    <dbReference type="NCBI Taxonomy" id="1736139"/>
    <lineage>
        <taxon>Bacteria</taxon>
        <taxon>Bacillati</taxon>
        <taxon>Actinomycetota</taxon>
        <taxon>Actinomycetes</taxon>
        <taxon>Micrococcales</taxon>
        <taxon>Micrococcaceae</taxon>
        <taxon>Kocuria</taxon>
    </lineage>
</organism>
<dbReference type="PANTHER" id="PTHR30204">
    <property type="entry name" value="REDOX-CYCLING DRUG-SENSING TRANSCRIPTIONAL ACTIVATOR SOXR"/>
    <property type="match status" value="1"/>
</dbReference>
<dbReference type="RefSeq" id="WP_119932210.1">
    <property type="nucleotide sequence ID" value="NZ_JAAVUN010000001.1"/>
</dbReference>
<evidence type="ECO:0000256" key="2">
    <source>
        <dbReference type="SAM" id="MobiDB-lite"/>
    </source>
</evidence>
<name>A0A846TTJ2_9MICC</name>
<dbReference type="Pfam" id="PF13411">
    <property type="entry name" value="MerR_1"/>
    <property type="match status" value="1"/>
</dbReference>
<evidence type="ECO:0000313" key="5">
    <source>
        <dbReference type="Proteomes" id="UP000521379"/>
    </source>
</evidence>
<comment type="caution">
    <text evidence="4">The sequence shown here is derived from an EMBL/GenBank/DDBJ whole genome shotgun (WGS) entry which is preliminary data.</text>
</comment>
<dbReference type="EMBL" id="JAAVUN010000001">
    <property type="protein sequence ID" value="NKE08587.1"/>
    <property type="molecule type" value="Genomic_DNA"/>
</dbReference>
<evidence type="ECO:0000313" key="4">
    <source>
        <dbReference type="EMBL" id="NKE08587.1"/>
    </source>
</evidence>
<dbReference type="CDD" id="cd04780">
    <property type="entry name" value="HTH_MerR-like_sg5"/>
    <property type="match status" value="1"/>
</dbReference>
<dbReference type="PANTHER" id="PTHR30204:SF98">
    <property type="entry name" value="HTH-TYPE TRANSCRIPTIONAL REGULATOR ADHR"/>
    <property type="match status" value="1"/>
</dbReference>
<feature type="domain" description="HTH merR-type" evidence="3">
    <location>
        <begin position="1"/>
        <end position="70"/>
    </location>
</feature>